<dbReference type="EMBL" id="JAIRBA010000041">
    <property type="protein sequence ID" value="MCG2420341.1"/>
    <property type="molecule type" value="Genomic_DNA"/>
</dbReference>
<proteinExistence type="predicted"/>
<dbReference type="RefSeq" id="WP_237604117.1">
    <property type="nucleotide sequence ID" value="NZ_JAIRBA010000041.1"/>
</dbReference>
<gene>
    <name evidence="1" type="ORF">K8089_15050</name>
</gene>
<organism evidence="1 2">
    <name type="scientific">Aequorivita vitellina</name>
    <dbReference type="NCBI Taxonomy" id="2874475"/>
    <lineage>
        <taxon>Bacteria</taxon>
        <taxon>Pseudomonadati</taxon>
        <taxon>Bacteroidota</taxon>
        <taxon>Flavobacteriia</taxon>
        <taxon>Flavobacteriales</taxon>
        <taxon>Flavobacteriaceae</taxon>
        <taxon>Aequorivita</taxon>
    </lineage>
</organism>
<name>A0A9X1QVI6_9FLAO</name>
<dbReference type="AlphaFoldDB" id="A0A9X1QVI6"/>
<evidence type="ECO:0008006" key="3">
    <source>
        <dbReference type="Google" id="ProtNLM"/>
    </source>
</evidence>
<dbReference type="Proteomes" id="UP001139461">
    <property type="component" value="Unassembled WGS sequence"/>
</dbReference>
<comment type="caution">
    <text evidence="1">The sequence shown here is derived from an EMBL/GenBank/DDBJ whole genome shotgun (WGS) entry which is preliminary data.</text>
</comment>
<reference evidence="1" key="1">
    <citation type="submission" date="2021-09" db="EMBL/GenBank/DDBJ databases">
        <title>Genome of Aequorivita sp. strain F47161.</title>
        <authorList>
            <person name="Wang Y."/>
        </authorList>
    </citation>
    <scope>NUCLEOTIDE SEQUENCE</scope>
    <source>
        <strain evidence="1">F47161</strain>
    </source>
</reference>
<evidence type="ECO:0000313" key="2">
    <source>
        <dbReference type="Proteomes" id="UP001139461"/>
    </source>
</evidence>
<evidence type="ECO:0000313" key="1">
    <source>
        <dbReference type="EMBL" id="MCG2420341.1"/>
    </source>
</evidence>
<keyword evidence="2" id="KW-1185">Reference proteome</keyword>
<accession>A0A9X1QVI6</accession>
<sequence length="165" mass="17926">MYQFLTIKKGLVLTIFVTILNINFVLAQNCNATLSVEKDRSAKSAYKDDGAVFNMVLTNTSARKTTYIITSENLRESCANDAYKTSIPNVSLNVAVKNHDASSVANNSLTLAAGETRKFKIYVSVPASTPFNAWSCIEVSARGSECNQPSTSTVLRVYVPEPSDG</sequence>
<protein>
    <recommendedName>
        <fullName evidence="3">Fn3-like domain-containing protein</fullName>
    </recommendedName>
</protein>